<dbReference type="Gene3D" id="3.40.50.300">
    <property type="entry name" value="P-loop containing nucleotide triphosphate hydrolases"/>
    <property type="match status" value="1"/>
</dbReference>
<name>A0A6V7BJF2_9XANT</name>
<evidence type="ECO:0000313" key="2">
    <source>
        <dbReference type="EMBL" id="CAD0301695.1"/>
    </source>
</evidence>
<proteinExistence type="predicted"/>
<evidence type="ECO:0000259" key="1">
    <source>
        <dbReference type="Pfam" id="PF13401"/>
    </source>
</evidence>
<reference evidence="2 3" key="1">
    <citation type="submission" date="2020-07" db="EMBL/GenBank/DDBJ databases">
        <authorList>
            <person name="Pothier F. J."/>
        </authorList>
    </citation>
    <scope>NUCLEOTIDE SEQUENCE [LARGE SCALE GENOMIC DNA]</scope>
    <source>
        <strain evidence="2 3">CFBP 7900</strain>
    </source>
</reference>
<dbReference type="PANTHER" id="PTHR34301">
    <property type="entry name" value="DNA-BINDING PROTEIN-RELATED"/>
    <property type="match status" value="1"/>
</dbReference>
<dbReference type="PANTHER" id="PTHR34301:SF8">
    <property type="entry name" value="ATPASE DOMAIN-CONTAINING PROTEIN"/>
    <property type="match status" value="1"/>
</dbReference>
<evidence type="ECO:0000313" key="3">
    <source>
        <dbReference type="Proteomes" id="UP000587508"/>
    </source>
</evidence>
<dbReference type="AlphaFoldDB" id="A0A6V7BJF2"/>
<dbReference type="InterPro" id="IPR027417">
    <property type="entry name" value="P-loop_NTPase"/>
</dbReference>
<organism evidence="2 3">
    <name type="scientific">Xanthomonas hortorum pv. carotae</name>
    <dbReference type="NCBI Taxonomy" id="487904"/>
    <lineage>
        <taxon>Bacteria</taxon>
        <taxon>Pseudomonadati</taxon>
        <taxon>Pseudomonadota</taxon>
        <taxon>Gammaproteobacteria</taxon>
        <taxon>Lysobacterales</taxon>
        <taxon>Lysobacteraceae</taxon>
        <taxon>Xanthomonas</taxon>
    </lineage>
</organism>
<sequence length="662" mass="76103">MAIVGAGMHQNFKINEFPHAEKMVLKKLSEFWYLTNSGRELEIGASKYRFIIIKPTSKFQQSFGLEREICLVFSPYENFEPRTLDAFDKALETISSARIDSICRVLVSRDQKICASISALSAQEPGQPTIVPFTYQELMGDKDGAQQFNRFRDFFFSRDIFSVQGPLRNDAFFFGRAKLVQGLIDRFKQGENSGLFGLRKSGKTSIIYSILRWSHDRDEKVILIDCESPSIHGLRWYQLLERIVLSYHEHKASKIKLPEGDSYTELTAADRFSSEIRRIHSSRKAAQALIVFDEIEHLSPKTGSSSHWSNEDDFVYFWQSVRSLIQEHPGLINFLIVGTNPQSVEESRVGKHDNPLFALVPANYVPSFKYEQTQEMVETLGSYMGLKFENNVISKIHEDFGGHPFLTRQVCSQIHRSIEVDRPITVDSSVYNEAYESFINLGAAYLAMVLDVLKEQFPEEYDLLVLLAQGKSDDYKSIAPIFLVNHLEGYGLVEKQIRGPIISVRAVKEYLLASHRYELVFDSDVQRREEIGARSNALEIALRELIRRALRATNSESKAREILLGSLSRERREKLISLDYKKLIGNDDCPLFLLELKSIIDKSWEPVFKNLFPVEKSRLMNYFDDINEARRAPAHAKSVSAEDFMVWRSVMRKFEAWIDDTK</sequence>
<dbReference type="SUPFAM" id="SSF52540">
    <property type="entry name" value="P-loop containing nucleoside triphosphate hydrolases"/>
    <property type="match status" value="1"/>
</dbReference>
<dbReference type="EMBL" id="CAJDKC010000001">
    <property type="protein sequence ID" value="CAD0301688.1"/>
    <property type="molecule type" value="Genomic_DNA"/>
</dbReference>
<dbReference type="Proteomes" id="UP000587508">
    <property type="component" value="Unassembled WGS sequence"/>
</dbReference>
<dbReference type="InterPro" id="IPR049945">
    <property type="entry name" value="AAA_22"/>
</dbReference>
<dbReference type="RefSeq" id="WP_023901998.1">
    <property type="nucleotide sequence ID" value="NZ_CAJDKC010000001.1"/>
</dbReference>
<dbReference type="EMBL" id="CAJDKC010000001">
    <property type="protein sequence ID" value="CAD0301695.1"/>
    <property type="molecule type" value="Genomic_DNA"/>
</dbReference>
<gene>
    <name evidence="2" type="ORF">CFBP7900_01240</name>
</gene>
<protein>
    <recommendedName>
        <fullName evidence="1">ORC1/DEAH AAA+ ATPase domain-containing protein</fullName>
    </recommendedName>
</protein>
<dbReference type="Pfam" id="PF13401">
    <property type="entry name" value="AAA_22"/>
    <property type="match status" value="1"/>
</dbReference>
<dbReference type="GO" id="GO:0016887">
    <property type="term" value="F:ATP hydrolysis activity"/>
    <property type="evidence" value="ECO:0007669"/>
    <property type="project" value="InterPro"/>
</dbReference>
<feature type="domain" description="ORC1/DEAH AAA+ ATPase" evidence="1">
    <location>
        <begin position="195"/>
        <end position="340"/>
    </location>
</feature>
<accession>A0A6V7BJF2</accession>
<comment type="caution">
    <text evidence="2">The sequence shown here is derived from an EMBL/GenBank/DDBJ whole genome shotgun (WGS) entry which is preliminary data.</text>
</comment>